<dbReference type="EMBL" id="KZ308731">
    <property type="protein sequence ID" value="KAG8233595.1"/>
    <property type="molecule type" value="Genomic_DNA"/>
</dbReference>
<protein>
    <recommendedName>
        <fullName evidence="4">DDE-1 domain-containing protein</fullName>
    </recommendedName>
</protein>
<proteinExistence type="predicted"/>
<sequence>MQMQEKHLKNIREVLLRELRTPAEKLIQVDYEMKNGKICRKREGKEAWMLRYRKLLLTSNLNDPVHNDNLENALKKVNLKDVVFILAKCWASVSTLLIKKSWKNLLPNYFDSEVEENVQTAEIQLTPLINQLRNLNPISNPEALQWAAKRNFNRRQNYQDVSAEDDDDDDDTPVNSVKISHSEAVAN</sequence>
<reference evidence="2" key="2">
    <citation type="submission" date="2017-10" db="EMBL/GenBank/DDBJ databases">
        <title>Ladona fulva Genome sequencing and assembly.</title>
        <authorList>
            <person name="Murali S."/>
            <person name="Richards S."/>
            <person name="Bandaranaike D."/>
            <person name="Bellair M."/>
            <person name="Blankenburg K."/>
            <person name="Chao H."/>
            <person name="Dinh H."/>
            <person name="Doddapaneni H."/>
            <person name="Dugan-Rocha S."/>
            <person name="Elkadiri S."/>
            <person name="Gnanaolivu R."/>
            <person name="Hernandez B."/>
            <person name="Skinner E."/>
            <person name="Javaid M."/>
            <person name="Lee S."/>
            <person name="Li M."/>
            <person name="Ming W."/>
            <person name="Munidasa M."/>
            <person name="Muniz J."/>
            <person name="Nguyen L."/>
            <person name="Hughes D."/>
            <person name="Osuji N."/>
            <person name="Pu L.-L."/>
            <person name="Puazo M."/>
            <person name="Qu C."/>
            <person name="Quiroz J."/>
            <person name="Raj R."/>
            <person name="Weissenberger G."/>
            <person name="Xin Y."/>
            <person name="Zou X."/>
            <person name="Han Y."/>
            <person name="Worley K."/>
            <person name="Muzny D."/>
            <person name="Gibbs R."/>
        </authorList>
    </citation>
    <scope>NUCLEOTIDE SEQUENCE</scope>
    <source>
        <strain evidence="2">Sampled in the wild</strain>
    </source>
</reference>
<keyword evidence="3" id="KW-1185">Reference proteome</keyword>
<dbReference type="AlphaFoldDB" id="A0A8K0KH44"/>
<evidence type="ECO:0000256" key="1">
    <source>
        <dbReference type="SAM" id="MobiDB-lite"/>
    </source>
</evidence>
<gene>
    <name evidence="2" type="ORF">J437_LFUL001006</name>
</gene>
<evidence type="ECO:0000313" key="3">
    <source>
        <dbReference type="Proteomes" id="UP000792457"/>
    </source>
</evidence>
<comment type="caution">
    <text evidence="2">The sequence shown here is derived from an EMBL/GenBank/DDBJ whole genome shotgun (WGS) entry which is preliminary data.</text>
</comment>
<evidence type="ECO:0000313" key="2">
    <source>
        <dbReference type="EMBL" id="KAG8233595.1"/>
    </source>
</evidence>
<accession>A0A8K0KH44</accession>
<feature type="region of interest" description="Disordered" evidence="1">
    <location>
        <begin position="160"/>
        <end position="187"/>
    </location>
</feature>
<dbReference type="OrthoDB" id="125347at2759"/>
<organism evidence="2 3">
    <name type="scientific">Ladona fulva</name>
    <name type="common">Scarce chaser dragonfly</name>
    <name type="synonym">Libellula fulva</name>
    <dbReference type="NCBI Taxonomy" id="123851"/>
    <lineage>
        <taxon>Eukaryota</taxon>
        <taxon>Metazoa</taxon>
        <taxon>Ecdysozoa</taxon>
        <taxon>Arthropoda</taxon>
        <taxon>Hexapoda</taxon>
        <taxon>Insecta</taxon>
        <taxon>Pterygota</taxon>
        <taxon>Palaeoptera</taxon>
        <taxon>Odonata</taxon>
        <taxon>Epiprocta</taxon>
        <taxon>Anisoptera</taxon>
        <taxon>Libelluloidea</taxon>
        <taxon>Libellulidae</taxon>
        <taxon>Ladona</taxon>
    </lineage>
</organism>
<dbReference type="Proteomes" id="UP000792457">
    <property type="component" value="Unassembled WGS sequence"/>
</dbReference>
<name>A0A8K0KH44_LADFU</name>
<feature type="compositionally biased region" description="Acidic residues" evidence="1">
    <location>
        <begin position="162"/>
        <end position="172"/>
    </location>
</feature>
<reference evidence="2" key="1">
    <citation type="submission" date="2013-04" db="EMBL/GenBank/DDBJ databases">
        <authorList>
            <person name="Qu J."/>
            <person name="Murali S.C."/>
            <person name="Bandaranaike D."/>
            <person name="Bellair M."/>
            <person name="Blankenburg K."/>
            <person name="Chao H."/>
            <person name="Dinh H."/>
            <person name="Doddapaneni H."/>
            <person name="Downs B."/>
            <person name="Dugan-Rocha S."/>
            <person name="Elkadiri S."/>
            <person name="Gnanaolivu R.D."/>
            <person name="Hernandez B."/>
            <person name="Javaid M."/>
            <person name="Jayaseelan J.C."/>
            <person name="Lee S."/>
            <person name="Li M."/>
            <person name="Ming W."/>
            <person name="Munidasa M."/>
            <person name="Muniz J."/>
            <person name="Nguyen L."/>
            <person name="Ongeri F."/>
            <person name="Osuji N."/>
            <person name="Pu L.-L."/>
            <person name="Puazo M."/>
            <person name="Qu C."/>
            <person name="Quiroz J."/>
            <person name="Raj R."/>
            <person name="Weissenberger G."/>
            <person name="Xin Y."/>
            <person name="Zou X."/>
            <person name="Han Y."/>
            <person name="Richards S."/>
            <person name="Worley K."/>
            <person name="Muzny D."/>
            <person name="Gibbs R."/>
        </authorList>
    </citation>
    <scope>NUCLEOTIDE SEQUENCE</scope>
    <source>
        <strain evidence="2">Sampled in the wild</strain>
    </source>
</reference>
<evidence type="ECO:0008006" key="4">
    <source>
        <dbReference type="Google" id="ProtNLM"/>
    </source>
</evidence>